<dbReference type="SUPFAM" id="SSF47336">
    <property type="entry name" value="ACP-like"/>
    <property type="match status" value="1"/>
</dbReference>
<dbReference type="PANTHER" id="PTHR43775">
    <property type="entry name" value="FATTY ACID SYNTHASE"/>
    <property type="match status" value="1"/>
</dbReference>
<dbReference type="Proteomes" id="UP001597045">
    <property type="component" value="Unassembled WGS sequence"/>
</dbReference>
<dbReference type="InterPro" id="IPR020806">
    <property type="entry name" value="PKS_PP-bd"/>
</dbReference>
<evidence type="ECO:0000256" key="3">
    <source>
        <dbReference type="ARBA" id="ARBA00022679"/>
    </source>
</evidence>
<keyword evidence="1" id="KW-0596">Phosphopantetheine</keyword>
<dbReference type="InterPro" id="IPR016039">
    <property type="entry name" value="Thiolase-like"/>
</dbReference>
<dbReference type="Gene3D" id="3.40.47.10">
    <property type="match status" value="1"/>
</dbReference>
<dbReference type="InterPro" id="IPR020841">
    <property type="entry name" value="PKS_Beta-ketoAc_synthase_dom"/>
</dbReference>
<dbReference type="Pfam" id="PF00109">
    <property type="entry name" value="ketoacyl-synt"/>
    <property type="match status" value="1"/>
</dbReference>
<keyword evidence="2" id="KW-0597">Phosphoprotein</keyword>
<dbReference type="EMBL" id="JBHTIS010002959">
    <property type="protein sequence ID" value="MFD1050601.1"/>
    <property type="molecule type" value="Genomic_DNA"/>
</dbReference>
<dbReference type="Gene3D" id="1.10.1200.10">
    <property type="entry name" value="ACP-like"/>
    <property type="match status" value="1"/>
</dbReference>
<evidence type="ECO:0000313" key="6">
    <source>
        <dbReference type="EMBL" id="MFD1050601.1"/>
    </source>
</evidence>
<feature type="domain" description="Carrier" evidence="4">
    <location>
        <begin position="67"/>
        <end position="142"/>
    </location>
</feature>
<dbReference type="Pfam" id="PF00550">
    <property type="entry name" value="PP-binding"/>
    <property type="match status" value="1"/>
</dbReference>
<dbReference type="PANTHER" id="PTHR43775:SF51">
    <property type="entry name" value="INACTIVE PHENOLPHTHIOCEROL SYNTHESIS POLYKETIDE SYNTHASE TYPE I PKS1-RELATED"/>
    <property type="match status" value="1"/>
</dbReference>
<dbReference type="PROSITE" id="PS52004">
    <property type="entry name" value="KS3_2"/>
    <property type="match status" value="1"/>
</dbReference>
<dbReference type="InterPro" id="IPR006162">
    <property type="entry name" value="Ppantetheine_attach_site"/>
</dbReference>
<keyword evidence="7" id="KW-1185">Reference proteome</keyword>
<dbReference type="InterPro" id="IPR009081">
    <property type="entry name" value="PP-bd_ACP"/>
</dbReference>
<dbReference type="PROSITE" id="PS00012">
    <property type="entry name" value="PHOSPHOPANTETHEINE"/>
    <property type="match status" value="1"/>
</dbReference>
<sequence>GGLAGELSEADLARLARGGVRPMSTAEGLALFDAALASGEPVVVPAKLDLAEVSRGLVSRTTHGKPEDILAVVRAQIADVLGHETVDTVAVDRPFVEFGFDSLTALELRNRLASKTGVRLPATLVFDYPNPLALAEYLAGTKRNRTVTTAVAPDEPIAIVSIGCRFPGGVSSPEELWRLVESEVDAIGEFPVNRGWDLDTLYDPDPDHPGTSYVRTGGFLHDAGGFDAGFFGMSPREAVAMDPQQRLLLETAW</sequence>
<feature type="domain" description="Ketosynthase family 3 (KS3)" evidence="5">
    <location>
        <begin position="154"/>
        <end position="253"/>
    </location>
</feature>
<evidence type="ECO:0000259" key="4">
    <source>
        <dbReference type="PROSITE" id="PS50075"/>
    </source>
</evidence>
<reference evidence="7" key="1">
    <citation type="journal article" date="2019" name="Int. J. Syst. Evol. Microbiol.">
        <title>The Global Catalogue of Microorganisms (GCM) 10K type strain sequencing project: providing services to taxonomists for standard genome sequencing and annotation.</title>
        <authorList>
            <consortium name="The Broad Institute Genomics Platform"/>
            <consortium name="The Broad Institute Genome Sequencing Center for Infectious Disease"/>
            <person name="Wu L."/>
            <person name="Ma J."/>
        </authorList>
    </citation>
    <scope>NUCLEOTIDE SEQUENCE [LARGE SCALE GENOMIC DNA]</scope>
    <source>
        <strain evidence="7">JCM 31486</strain>
    </source>
</reference>
<dbReference type="Gene3D" id="3.40.50.720">
    <property type="entry name" value="NAD(P)-binding Rossmann-like Domain"/>
    <property type="match status" value="1"/>
</dbReference>
<dbReference type="SMART" id="SM00823">
    <property type="entry name" value="PKS_PP"/>
    <property type="match status" value="1"/>
</dbReference>
<keyword evidence="3" id="KW-0808">Transferase</keyword>
<dbReference type="SMART" id="SM01294">
    <property type="entry name" value="PKS_PP_betabranch"/>
    <property type="match status" value="1"/>
</dbReference>
<evidence type="ECO:0000259" key="5">
    <source>
        <dbReference type="PROSITE" id="PS52004"/>
    </source>
</evidence>
<dbReference type="InterPro" id="IPR014030">
    <property type="entry name" value="Ketoacyl_synth_N"/>
</dbReference>
<gene>
    <name evidence="6" type="ORF">ACFQ1S_36280</name>
</gene>
<organism evidence="6 7">
    <name type="scientific">Kibdelosporangium lantanae</name>
    <dbReference type="NCBI Taxonomy" id="1497396"/>
    <lineage>
        <taxon>Bacteria</taxon>
        <taxon>Bacillati</taxon>
        <taxon>Actinomycetota</taxon>
        <taxon>Actinomycetes</taxon>
        <taxon>Pseudonocardiales</taxon>
        <taxon>Pseudonocardiaceae</taxon>
        <taxon>Kibdelosporangium</taxon>
    </lineage>
</organism>
<evidence type="ECO:0000256" key="1">
    <source>
        <dbReference type="ARBA" id="ARBA00022450"/>
    </source>
</evidence>
<protein>
    <submittedName>
        <fullName evidence="6">Beta-ketoacyl synthase N-terminal-like domain-containing protein</fullName>
    </submittedName>
</protein>
<dbReference type="SUPFAM" id="SSF53901">
    <property type="entry name" value="Thiolase-like"/>
    <property type="match status" value="1"/>
</dbReference>
<dbReference type="PROSITE" id="PS50075">
    <property type="entry name" value="CARRIER"/>
    <property type="match status" value="1"/>
</dbReference>
<name>A0ABW3MIZ0_9PSEU</name>
<evidence type="ECO:0000256" key="2">
    <source>
        <dbReference type="ARBA" id="ARBA00022553"/>
    </source>
</evidence>
<feature type="non-terminal residue" evidence="6">
    <location>
        <position position="1"/>
    </location>
</feature>
<comment type="caution">
    <text evidence="6">The sequence shown here is derived from an EMBL/GenBank/DDBJ whole genome shotgun (WGS) entry which is preliminary data.</text>
</comment>
<proteinExistence type="predicted"/>
<dbReference type="InterPro" id="IPR036736">
    <property type="entry name" value="ACP-like_sf"/>
</dbReference>
<accession>A0ABW3MIZ0</accession>
<evidence type="ECO:0000313" key="7">
    <source>
        <dbReference type="Proteomes" id="UP001597045"/>
    </source>
</evidence>
<dbReference type="InterPro" id="IPR050091">
    <property type="entry name" value="PKS_NRPS_Biosynth_Enz"/>
</dbReference>
<feature type="non-terminal residue" evidence="6">
    <location>
        <position position="253"/>
    </location>
</feature>